<dbReference type="InterPro" id="IPR050979">
    <property type="entry name" value="LD-transpeptidase"/>
</dbReference>
<comment type="pathway">
    <text evidence="1 6">Cell wall biogenesis; peptidoglycan biosynthesis.</text>
</comment>
<evidence type="ECO:0000313" key="8">
    <source>
        <dbReference type="EMBL" id="GGI04867.1"/>
    </source>
</evidence>
<dbReference type="GO" id="GO:0008360">
    <property type="term" value="P:regulation of cell shape"/>
    <property type="evidence" value="ECO:0007669"/>
    <property type="project" value="UniProtKB-UniRule"/>
</dbReference>
<keyword evidence="2" id="KW-0808">Transferase</keyword>
<protein>
    <recommendedName>
        <fullName evidence="7">L,D-TPase catalytic domain-containing protein</fullName>
    </recommendedName>
</protein>
<dbReference type="GO" id="GO:0071972">
    <property type="term" value="F:peptidoglycan L,D-transpeptidase activity"/>
    <property type="evidence" value="ECO:0007669"/>
    <property type="project" value="TreeGrafter"/>
</dbReference>
<dbReference type="SUPFAM" id="SSF47090">
    <property type="entry name" value="PGBD-like"/>
    <property type="match status" value="1"/>
</dbReference>
<reference evidence="8" key="2">
    <citation type="submission" date="2020-09" db="EMBL/GenBank/DDBJ databases">
        <authorList>
            <person name="Sun Q."/>
            <person name="Zhou Y."/>
        </authorList>
    </citation>
    <scope>NUCLEOTIDE SEQUENCE</scope>
    <source>
        <strain evidence="8">CGMCC 1.14988</strain>
    </source>
</reference>
<reference evidence="8" key="1">
    <citation type="journal article" date="2014" name="Int. J. Syst. Evol. Microbiol.">
        <title>Complete genome sequence of Corynebacterium casei LMG S-19264T (=DSM 44701T), isolated from a smear-ripened cheese.</title>
        <authorList>
            <consortium name="US DOE Joint Genome Institute (JGI-PGF)"/>
            <person name="Walter F."/>
            <person name="Albersmeier A."/>
            <person name="Kalinowski J."/>
            <person name="Ruckert C."/>
        </authorList>
    </citation>
    <scope>NUCLEOTIDE SEQUENCE</scope>
    <source>
        <strain evidence="8">CGMCC 1.14988</strain>
    </source>
</reference>
<feature type="active site" description="Proton donor/acceptor" evidence="6">
    <location>
        <position position="192"/>
    </location>
</feature>
<name>A0A8J3ADN6_9ACTN</name>
<dbReference type="InterPro" id="IPR038063">
    <property type="entry name" value="Transpep_catalytic_dom"/>
</dbReference>
<dbReference type="Pfam" id="PF03734">
    <property type="entry name" value="YkuD"/>
    <property type="match status" value="1"/>
</dbReference>
<keyword evidence="5 6" id="KW-0961">Cell wall biogenesis/degradation</keyword>
<dbReference type="InterPro" id="IPR036365">
    <property type="entry name" value="PGBD-like_sf"/>
</dbReference>
<dbReference type="PANTHER" id="PTHR30582:SF2">
    <property type="entry name" value="L,D-TRANSPEPTIDASE YCIB-RELATED"/>
    <property type="match status" value="1"/>
</dbReference>
<dbReference type="AlphaFoldDB" id="A0A8J3ADN6"/>
<evidence type="ECO:0000256" key="1">
    <source>
        <dbReference type="ARBA" id="ARBA00004752"/>
    </source>
</evidence>
<evidence type="ECO:0000256" key="3">
    <source>
        <dbReference type="ARBA" id="ARBA00022960"/>
    </source>
</evidence>
<dbReference type="GO" id="GO:0018104">
    <property type="term" value="P:peptidoglycan-protein cross-linking"/>
    <property type="evidence" value="ECO:0007669"/>
    <property type="project" value="TreeGrafter"/>
</dbReference>
<evidence type="ECO:0000256" key="4">
    <source>
        <dbReference type="ARBA" id="ARBA00022984"/>
    </source>
</evidence>
<dbReference type="PANTHER" id="PTHR30582">
    <property type="entry name" value="L,D-TRANSPEPTIDASE"/>
    <property type="match status" value="1"/>
</dbReference>
<dbReference type="Gene3D" id="1.10.101.10">
    <property type="entry name" value="PGBD-like superfamily/PGBD"/>
    <property type="match status" value="1"/>
</dbReference>
<evidence type="ECO:0000256" key="6">
    <source>
        <dbReference type="PROSITE-ProRule" id="PRU01373"/>
    </source>
</evidence>
<dbReference type="Gene3D" id="2.40.440.10">
    <property type="entry name" value="L,D-transpeptidase catalytic domain-like"/>
    <property type="match status" value="1"/>
</dbReference>
<feature type="domain" description="L,D-TPase catalytic" evidence="7">
    <location>
        <begin position="119"/>
        <end position="230"/>
    </location>
</feature>
<sequence length="233" mass="24771">MTSTPTPRSLPVRRLALPAQRTLSLLLAVLLTLALVAAGGVGEAQAATGNATVREVQQRLSDLGYPVGTVDGVDGPRTRQGLCAWRRLSGRTASRNALAKGELDAIRATTGLPKASAGRGVTVDKTCQTIFYRQDGRWQKVLITSTGTGGLPRNGDFKIQRVKKGWHTSSLYPSKTPNMYSPMYFDGAIAIHGSNSVPAAPASKGCARVTPKGADWLFGRLKVGDPVKVIGRY</sequence>
<dbReference type="InterPro" id="IPR036366">
    <property type="entry name" value="PGBDSf"/>
</dbReference>
<dbReference type="InterPro" id="IPR005490">
    <property type="entry name" value="LD_TPept_cat_dom"/>
</dbReference>
<organism evidence="8 9">
    <name type="scientific">Egicoccus halophilus</name>
    <dbReference type="NCBI Taxonomy" id="1670830"/>
    <lineage>
        <taxon>Bacteria</taxon>
        <taxon>Bacillati</taxon>
        <taxon>Actinomycetota</taxon>
        <taxon>Nitriliruptoria</taxon>
        <taxon>Egicoccales</taxon>
        <taxon>Egicoccaceae</taxon>
        <taxon>Egicoccus</taxon>
    </lineage>
</organism>
<evidence type="ECO:0000256" key="5">
    <source>
        <dbReference type="ARBA" id="ARBA00023316"/>
    </source>
</evidence>
<gene>
    <name evidence="8" type="ORF">GCM10011354_11240</name>
</gene>
<dbReference type="PROSITE" id="PS52029">
    <property type="entry name" value="LD_TPASE"/>
    <property type="match status" value="1"/>
</dbReference>
<feature type="active site" description="Nucleophile" evidence="6">
    <location>
        <position position="206"/>
    </location>
</feature>
<dbReference type="UniPathway" id="UPA00219"/>
<comment type="caution">
    <text evidence="8">The sequence shown here is derived from an EMBL/GenBank/DDBJ whole genome shotgun (WGS) entry which is preliminary data.</text>
</comment>
<dbReference type="EMBL" id="BMHA01000003">
    <property type="protein sequence ID" value="GGI04867.1"/>
    <property type="molecule type" value="Genomic_DNA"/>
</dbReference>
<evidence type="ECO:0000256" key="2">
    <source>
        <dbReference type="ARBA" id="ARBA00022679"/>
    </source>
</evidence>
<dbReference type="Pfam" id="PF01471">
    <property type="entry name" value="PG_binding_1"/>
    <property type="match status" value="1"/>
</dbReference>
<proteinExistence type="predicted"/>
<keyword evidence="4 6" id="KW-0573">Peptidoglycan synthesis</keyword>
<dbReference type="RefSeq" id="WP_130649816.1">
    <property type="nucleotide sequence ID" value="NZ_BMHA01000003.1"/>
</dbReference>
<dbReference type="GO" id="GO:0005576">
    <property type="term" value="C:extracellular region"/>
    <property type="evidence" value="ECO:0007669"/>
    <property type="project" value="TreeGrafter"/>
</dbReference>
<dbReference type="GO" id="GO:0071555">
    <property type="term" value="P:cell wall organization"/>
    <property type="evidence" value="ECO:0007669"/>
    <property type="project" value="UniProtKB-UniRule"/>
</dbReference>
<keyword evidence="9" id="KW-1185">Reference proteome</keyword>
<dbReference type="SUPFAM" id="SSF141523">
    <property type="entry name" value="L,D-transpeptidase catalytic domain-like"/>
    <property type="match status" value="1"/>
</dbReference>
<accession>A0A8J3ADN6</accession>
<dbReference type="OrthoDB" id="9810670at2"/>
<evidence type="ECO:0000259" key="7">
    <source>
        <dbReference type="PROSITE" id="PS52029"/>
    </source>
</evidence>
<dbReference type="CDD" id="cd16913">
    <property type="entry name" value="YkuD_like"/>
    <property type="match status" value="1"/>
</dbReference>
<dbReference type="GO" id="GO:0016740">
    <property type="term" value="F:transferase activity"/>
    <property type="evidence" value="ECO:0007669"/>
    <property type="project" value="UniProtKB-KW"/>
</dbReference>
<dbReference type="Proteomes" id="UP000650511">
    <property type="component" value="Unassembled WGS sequence"/>
</dbReference>
<evidence type="ECO:0000313" key="9">
    <source>
        <dbReference type="Proteomes" id="UP000650511"/>
    </source>
</evidence>
<dbReference type="InterPro" id="IPR002477">
    <property type="entry name" value="Peptidoglycan-bd-like"/>
</dbReference>
<keyword evidence="3 6" id="KW-0133">Cell shape</keyword>